<dbReference type="SUPFAM" id="SSF51197">
    <property type="entry name" value="Clavaminate synthase-like"/>
    <property type="match status" value="1"/>
</dbReference>
<dbReference type="EMBL" id="JBHTMY010000002">
    <property type="protein sequence ID" value="MFD1315194.1"/>
    <property type="molecule type" value="Genomic_DNA"/>
</dbReference>
<organism evidence="2 3">
    <name type="scientific">Namhaeicola litoreus</name>
    <dbReference type="NCBI Taxonomy" id="1052145"/>
    <lineage>
        <taxon>Bacteria</taxon>
        <taxon>Pseudomonadati</taxon>
        <taxon>Bacteroidota</taxon>
        <taxon>Flavobacteriia</taxon>
        <taxon>Flavobacteriales</taxon>
        <taxon>Flavobacteriaceae</taxon>
        <taxon>Namhaeicola</taxon>
    </lineage>
</organism>
<dbReference type="Proteomes" id="UP001597201">
    <property type="component" value="Unassembled WGS sequence"/>
</dbReference>
<evidence type="ECO:0000313" key="3">
    <source>
        <dbReference type="Proteomes" id="UP001597201"/>
    </source>
</evidence>
<dbReference type="Gene3D" id="2.60.120.620">
    <property type="entry name" value="q2cbj1_9rhob like domain"/>
    <property type="match status" value="1"/>
</dbReference>
<dbReference type="PANTHER" id="PTHR20883">
    <property type="entry name" value="PHYTANOYL-COA DIOXYGENASE DOMAIN CONTAINING 1"/>
    <property type="match status" value="1"/>
</dbReference>
<dbReference type="RefSeq" id="WP_377177116.1">
    <property type="nucleotide sequence ID" value="NZ_JBHTMY010000002.1"/>
</dbReference>
<protein>
    <submittedName>
        <fullName evidence="2">Phytanoyl-CoA dioxygenase family protein</fullName>
    </submittedName>
</protein>
<keyword evidence="2" id="KW-0560">Oxidoreductase</keyword>
<accession>A0ABW3Y035</accession>
<keyword evidence="3" id="KW-1185">Reference proteome</keyword>
<comment type="cofactor">
    <cofactor evidence="1">
        <name>Fe(2+)</name>
        <dbReference type="ChEBI" id="CHEBI:29033"/>
    </cofactor>
</comment>
<gene>
    <name evidence="2" type="ORF">ACFQ39_06155</name>
</gene>
<sequence length="296" mass="34529">MTKTKDLSKLHGLVSNFFKWPQSPEEWEQYKLTDEQIAFFHENGYLSNIKLLEEWQVDQLNEELAEIRDPKHPAHELFYEFHTNEAVDPKKVIFHSLGHWRITPGFHDVNWNPAFVMAASQLLDNRSVRFWHDQLFCKPAKHGGVVAWHQDYSYWTRTVKMQHLTCWTGLDDATKANGCLHYIPKSHKWGLLDKIVLTGEMDEFKNFLTDEQKEEFKNQVPIEMKKGYGTFHHPLMVHGSYENSSEISRRAFVLNVFADGTVSNSDEPLLKGVPVIPKGKKMEGQFFPLLLDRSQT</sequence>
<dbReference type="InterPro" id="IPR008775">
    <property type="entry name" value="Phytyl_CoA_dOase-like"/>
</dbReference>
<dbReference type="Pfam" id="PF05721">
    <property type="entry name" value="PhyH"/>
    <property type="match status" value="1"/>
</dbReference>
<evidence type="ECO:0000256" key="1">
    <source>
        <dbReference type="ARBA" id="ARBA00001954"/>
    </source>
</evidence>
<reference evidence="3" key="1">
    <citation type="journal article" date="2019" name="Int. J. Syst. Evol. Microbiol.">
        <title>The Global Catalogue of Microorganisms (GCM) 10K type strain sequencing project: providing services to taxonomists for standard genome sequencing and annotation.</title>
        <authorList>
            <consortium name="The Broad Institute Genomics Platform"/>
            <consortium name="The Broad Institute Genome Sequencing Center for Infectious Disease"/>
            <person name="Wu L."/>
            <person name="Ma J."/>
        </authorList>
    </citation>
    <scope>NUCLEOTIDE SEQUENCE [LARGE SCALE GENOMIC DNA]</scope>
    <source>
        <strain evidence="3">CCUG 61485</strain>
    </source>
</reference>
<dbReference type="PANTHER" id="PTHR20883:SF48">
    <property type="entry name" value="ECTOINE DIOXYGENASE"/>
    <property type="match status" value="1"/>
</dbReference>
<dbReference type="GO" id="GO:0051213">
    <property type="term" value="F:dioxygenase activity"/>
    <property type="evidence" value="ECO:0007669"/>
    <property type="project" value="UniProtKB-KW"/>
</dbReference>
<proteinExistence type="predicted"/>
<evidence type="ECO:0000313" key="2">
    <source>
        <dbReference type="EMBL" id="MFD1315194.1"/>
    </source>
</evidence>
<name>A0ABW3Y035_9FLAO</name>
<comment type="caution">
    <text evidence="2">The sequence shown here is derived from an EMBL/GenBank/DDBJ whole genome shotgun (WGS) entry which is preliminary data.</text>
</comment>
<keyword evidence="2" id="KW-0223">Dioxygenase</keyword>